<accession>A0ABT3KX21</accession>
<dbReference type="RefSeq" id="WP_265282967.1">
    <property type="nucleotide sequence ID" value="NZ_QZCW01000003.1"/>
</dbReference>
<proteinExistence type="predicted"/>
<reference evidence="4" key="1">
    <citation type="submission" date="2023-07" db="EMBL/GenBank/DDBJ databases">
        <title>Verminephrobacter genomes.</title>
        <authorList>
            <person name="Lund M.B."/>
        </authorList>
    </citation>
    <scope>NUCLEOTIDE SEQUENCE [LARGE SCALE GENOMIC DNA]</scope>
    <source>
        <strain evidence="4">AtM5-05</strain>
    </source>
</reference>
<dbReference type="Pfam" id="PF13519">
    <property type="entry name" value="VWA_2"/>
    <property type="match status" value="1"/>
</dbReference>
<sequence length="334" mass="36310">MRLDFAQPWVLALLPLALLPLLRRRRDTLRFSCIAWLPADPVGRALGVLWRSLACAALAGTLLGLAGPGQPGAQLQRTGRGAEVLILLDRSSSMDASVHTNGLQTAGRMSHEPKAQVVRELLGEFVSKRPDDRFAFMTFSTVPIMAVPFTHKSDTVQAALAATAIGRGLPETRMGDALLAAIDEFAPRSYSGSRVILIVSDGGAQLDEATRRRIRAGLAHEKIALYWIYVRSGPNAPNLDTDEAANAYGLGEELALHAFFKTLGTPYRLYQADDSNAIAAAMAEIDRQQNFPLTIYERVPRRDHAGACYLVALACCAGLLAFRALQWQSWEATA</sequence>
<organism evidence="3 4">
    <name type="scientific">Verminephrobacter aporrectodeae subsp. tuberculatae</name>
    <dbReference type="NCBI Taxonomy" id="1110392"/>
    <lineage>
        <taxon>Bacteria</taxon>
        <taxon>Pseudomonadati</taxon>
        <taxon>Pseudomonadota</taxon>
        <taxon>Betaproteobacteria</taxon>
        <taxon>Burkholderiales</taxon>
        <taxon>Comamonadaceae</taxon>
        <taxon>Verminephrobacter</taxon>
    </lineage>
</organism>
<protein>
    <submittedName>
        <fullName evidence="3">VWA domain-containing protein</fullName>
    </submittedName>
</protein>
<keyword evidence="1" id="KW-0812">Transmembrane</keyword>
<dbReference type="SUPFAM" id="SSF53300">
    <property type="entry name" value="vWA-like"/>
    <property type="match status" value="1"/>
</dbReference>
<feature type="domain" description="VWFA" evidence="2">
    <location>
        <begin position="83"/>
        <end position="285"/>
    </location>
</feature>
<dbReference type="InterPro" id="IPR002035">
    <property type="entry name" value="VWF_A"/>
</dbReference>
<dbReference type="InterPro" id="IPR036465">
    <property type="entry name" value="vWFA_dom_sf"/>
</dbReference>
<comment type="caution">
    <text evidence="3">The sequence shown here is derived from an EMBL/GenBank/DDBJ whole genome shotgun (WGS) entry which is preliminary data.</text>
</comment>
<feature type="transmembrane region" description="Helical" evidence="1">
    <location>
        <begin position="307"/>
        <end position="325"/>
    </location>
</feature>
<keyword evidence="4" id="KW-1185">Reference proteome</keyword>
<gene>
    <name evidence="3" type="ORF">D5039_17480</name>
</gene>
<name>A0ABT3KX21_9BURK</name>
<evidence type="ECO:0000313" key="4">
    <source>
        <dbReference type="Proteomes" id="UP001208935"/>
    </source>
</evidence>
<dbReference type="CDD" id="cd00198">
    <property type="entry name" value="vWFA"/>
    <property type="match status" value="1"/>
</dbReference>
<keyword evidence="1" id="KW-0472">Membrane</keyword>
<dbReference type="PROSITE" id="PS50234">
    <property type="entry name" value="VWFA"/>
    <property type="match status" value="1"/>
</dbReference>
<keyword evidence="1" id="KW-1133">Transmembrane helix</keyword>
<evidence type="ECO:0000259" key="2">
    <source>
        <dbReference type="PROSITE" id="PS50234"/>
    </source>
</evidence>
<dbReference type="Gene3D" id="3.40.50.410">
    <property type="entry name" value="von Willebrand factor, type A domain"/>
    <property type="match status" value="1"/>
</dbReference>
<dbReference type="EMBL" id="QZCW01000003">
    <property type="protein sequence ID" value="MCW5322873.1"/>
    <property type="molecule type" value="Genomic_DNA"/>
</dbReference>
<evidence type="ECO:0000313" key="3">
    <source>
        <dbReference type="EMBL" id="MCW5322873.1"/>
    </source>
</evidence>
<dbReference type="SMART" id="SM00327">
    <property type="entry name" value="VWA"/>
    <property type="match status" value="1"/>
</dbReference>
<dbReference type="Proteomes" id="UP001208935">
    <property type="component" value="Unassembled WGS sequence"/>
</dbReference>
<evidence type="ECO:0000256" key="1">
    <source>
        <dbReference type="SAM" id="Phobius"/>
    </source>
</evidence>